<gene>
    <name evidence="2" type="ORF">CFD26_103660</name>
</gene>
<dbReference type="PANTHER" id="PTHR38167">
    <property type="entry name" value="C2H2-TYPE DOMAIN-CONTAINING PROTEIN"/>
    <property type="match status" value="1"/>
</dbReference>
<dbReference type="EMBL" id="NIDN02000172">
    <property type="protein sequence ID" value="RLL95036.1"/>
    <property type="molecule type" value="Genomic_DNA"/>
</dbReference>
<protein>
    <submittedName>
        <fullName evidence="2">Uncharacterized protein</fullName>
    </submittedName>
</protein>
<dbReference type="OrthoDB" id="5422613at2759"/>
<dbReference type="PANTHER" id="PTHR38167:SF1">
    <property type="entry name" value="C2H2-TYPE DOMAIN-CONTAINING PROTEIN"/>
    <property type="match status" value="1"/>
</dbReference>
<reference evidence="2 3" key="1">
    <citation type="submission" date="2018-08" db="EMBL/GenBank/DDBJ databases">
        <title>Draft genome sequences of two Aspergillus turcosus clinical strains isolated from bronchoalveolar lavage fluid: one azole-susceptible and the other azole-resistant.</title>
        <authorList>
            <person name="Parent-Michaud M."/>
            <person name="Dufresne P.J."/>
            <person name="Fournier E."/>
            <person name="Martineau C."/>
            <person name="Moreira S."/>
            <person name="Perkins V."/>
            <person name="De Repentigny L."/>
            <person name="Dufresne S.F."/>
        </authorList>
    </citation>
    <scope>NUCLEOTIDE SEQUENCE [LARGE SCALE GENOMIC DNA]</scope>
    <source>
        <strain evidence="2">HMR AF 1038</strain>
    </source>
</reference>
<accession>A0A421CYV2</accession>
<comment type="caution">
    <text evidence="2">The sequence shown here is derived from an EMBL/GenBank/DDBJ whole genome shotgun (WGS) entry which is preliminary data.</text>
</comment>
<name>A0A421CYV2_9EURO</name>
<organism evidence="2 3">
    <name type="scientific">Aspergillus turcosus</name>
    <dbReference type="NCBI Taxonomy" id="1245748"/>
    <lineage>
        <taxon>Eukaryota</taxon>
        <taxon>Fungi</taxon>
        <taxon>Dikarya</taxon>
        <taxon>Ascomycota</taxon>
        <taxon>Pezizomycotina</taxon>
        <taxon>Eurotiomycetes</taxon>
        <taxon>Eurotiomycetidae</taxon>
        <taxon>Eurotiales</taxon>
        <taxon>Aspergillaceae</taxon>
        <taxon>Aspergillus</taxon>
        <taxon>Aspergillus subgen. Fumigati</taxon>
    </lineage>
</organism>
<feature type="region of interest" description="Disordered" evidence="1">
    <location>
        <begin position="61"/>
        <end position="97"/>
    </location>
</feature>
<keyword evidence="3" id="KW-1185">Reference proteome</keyword>
<evidence type="ECO:0000313" key="3">
    <source>
        <dbReference type="Proteomes" id="UP000215289"/>
    </source>
</evidence>
<dbReference type="STRING" id="1245748.A0A421CYV2"/>
<evidence type="ECO:0000313" key="2">
    <source>
        <dbReference type="EMBL" id="RLL95036.1"/>
    </source>
</evidence>
<sequence>MAVLNTKNPEEVAQFKEALNAAPAWLLNEIIRDVCKLLPAAIPIVSDFLLVTEDEVAVERDYDDLDSEPESESAVDAGSETEPSNEQKGEGEPANGILEVIPPKIRKRLRPRYALCINCKMEYDVTENDEESCYHHPEPLEPIDDAWAETHEHDEWMYGDVNEKYWWEKYPERFAYECCGGAYGDEECEVGWHKEDTTGRKRRRA</sequence>
<evidence type="ECO:0000256" key="1">
    <source>
        <dbReference type="SAM" id="MobiDB-lite"/>
    </source>
</evidence>
<dbReference type="Proteomes" id="UP000215289">
    <property type="component" value="Unassembled WGS sequence"/>
</dbReference>
<feature type="compositionally biased region" description="Acidic residues" evidence="1">
    <location>
        <begin position="61"/>
        <end position="73"/>
    </location>
</feature>
<dbReference type="AlphaFoldDB" id="A0A421CYV2"/>
<proteinExistence type="predicted"/>